<proteinExistence type="predicted"/>
<name>A0A3P3XL79_9SPIR</name>
<reference evidence="1" key="1">
    <citation type="submission" date="2017-02" db="EMBL/GenBank/DDBJ databases">
        <authorList>
            <person name="Regsiter A."/>
            <person name="William W."/>
        </authorList>
    </citation>
    <scope>NUCLEOTIDE SEQUENCE</scope>
    <source>
        <strain evidence="1">Bib</strain>
    </source>
</reference>
<organism evidence="1">
    <name type="scientific">uncultured spirochete</name>
    <dbReference type="NCBI Taxonomy" id="156406"/>
    <lineage>
        <taxon>Bacteria</taxon>
        <taxon>Pseudomonadati</taxon>
        <taxon>Spirochaetota</taxon>
        <taxon>Spirochaetia</taxon>
        <taxon>Spirochaetales</taxon>
        <taxon>environmental samples</taxon>
    </lineage>
</organism>
<dbReference type="EMBL" id="FWDM01000036">
    <property type="protein sequence ID" value="SLM15312.1"/>
    <property type="molecule type" value="Genomic_DNA"/>
</dbReference>
<dbReference type="InterPro" id="IPR024524">
    <property type="entry name" value="DUF3800"/>
</dbReference>
<protein>
    <submittedName>
        <fullName evidence="1">Phage P1-related protein in restrction modification operon RflA</fullName>
    </submittedName>
</protein>
<dbReference type="Pfam" id="PF12686">
    <property type="entry name" value="DUF3800"/>
    <property type="match status" value="1"/>
</dbReference>
<gene>
    <name evidence="1" type="primary">rflA</name>
    <name evidence="1" type="ORF">SPIROBIBN47_410030</name>
</gene>
<evidence type="ECO:0000313" key="1">
    <source>
        <dbReference type="EMBL" id="SLM15312.1"/>
    </source>
</evidence>
<accession>A0A3P3XL79</accession>
<dbReference type="AlphaFoldDB" id="A0A3P3XL79"/>
<sequence length="238" mass="28545">MDDYINIYCDESCHLEHDHQKAMTLGAIWCEKKKIKEITRRLIEFKGKYGLRHESEIKWSKISSNHYQPYLDIIDYFFDDDDLHFRGLIIPDKSILNHQKFNQTHDEWYYKMFFRLLTPIIDPNYKYNIFLDYKDIQGAERITKLHDVLCNNMYDFNHSIIESIQLVKSHHVELIQLTDIIVGALSYNARDLNTNAGKNKIIERIKQRSGYSLTRSTLYRESKFNIFIWDPENEDHNA</sequence>